<comment type="caution">
    <text evidence="1">The sequence shown here is derived from an EMBL/GenBank/DDBJ whole genome shotgun (WGS) entry which is preliminary data.</text>
</comment>
<reference evidence="2" key="1">
    <citation type="journal article" date="2023" name="Nat. Plants">
        <title>Single-cell RNA sequencing provides a high-resolution roadmap for understanding the multicellular compartmentation of specialized metabolism.</title>
        <authorList>
            <person name="Sun S."/>
            <person name="Shen X."/>
            <person name="Li Y."/>
            <person name="Li Y."/>
            <person name="Wang S."/>
            <person name="Li R."/>
            <person name="Zhang H."/>
            <person name="Shen G."/>
            <person name="Guo B."/>
            <person name="Wei J."/>
            <person name="Xu J."/>
            <person name="St-Pierre B."/>
            <person name="Chen S."/>
            <person name="Sun C."/>
        </authorList>
    </citation>
    <scope>NUCLEOTIDE SEQUENCE [LARGE SCALE GENOMIC DNA]</scope>
</reference>
<evidence type="ECO:0000313" key="2">
    <source>
        <dbReference type="Proteomes" id="UP001060085"/>
    </source>
</evidence>
<keyword evidence="2" id="KW-1185">Reference proteome</keyword>
<organism evidence="1 2">
    <name type="scientific">Catharanthus roseus</name>
    <name type="common">Madagascar periwinkle</name>
    <name type="synonym">Vinca rosea</name>
    <dbReference type="NCBI Taxonomy" id="4058"/>
    <lineage>
        <taxon>Eukaryota</taxon>
        <taxon>Viridiplantae</taxon>
        <taxon>Streptophyta</taxon>
        <taxon>Embryophyta</taxon>
        <taxon>Tracheophyta</taxon>
        <taxon>Spermatophyta</taxon>
        <taxon>Magnoliopsida</taxon>
        <taxon>eudicotyledons</taxon>
        <taxon>Gunneridae</taxon>
        <taxon>Pentapetalae</taxon>
        <taxon>asterids</taxon>
        <taxon>lamiids</taxon>
        <taxon>Gentianales</taxon>
        <taxon>Apocynaceae</taxon>
        <taxon>Rauvolfioideae</taxon>
        <taxon>Vinceae</taxon>
        <taxon>Catharanthinae</taxon>
        <taxon>Catharanthus</taxon>
    </lineage>
</organism>
<sequence length="131" mass="15211">MNRRKRQQNDNGIVGRTSATSWNVEAVARYSWDESIDGFSMNAFQIISLKEKLESLIDSNGLIKDEIKSKITHDFCESFDGEGWFMELSMPMIMDTLTELIKGMWEMNLQVILPNMVNTYYEEGAKWPEFP</sequence>
<gene>
    <name evidence="1" type="ORF">M9H77_03772</name>
</gene>
<proteinExistence type="predicted"/>
<accession>A0ACC0CCN0</accession>
<name>A0ACC0CCN0_CATRO</name>
<dbReference type="EMBL" id="CM044701">
    <property type="protein sequence ID" value="KAI5682544.1"/>
    <property type="molecule type" value="Genomic_DNA"/>
</dbReference>
<protein>
    <submittedName>
        <fullName evidence="1">Uncharacterized protein</fullName>
    </submittedName>
</protein>
<evidence type="ECO:0000313" key="1">
    <source>
        <dbReference type="EMBL" id="KAI5682544.1"/>
    </source>
</evidence>
<dbReference type="Proteomes" id="UP001060085">
    <property type="component" value="Linkage Group LG01"/>
</dbReference>